<evidence type="ECO:0000256" key="4">
    <source>
        <dbReference type="ARBA" id="ARBA00022454"/>
    </source>
</evidence>
<feature type="coiled-coil region" evidence="12">
    <location>
        <begin position="386"/>
        <end position="456"/>
    </location>
</feature>
<evidence type="ECO:0000313" key="15">
    <source>
        <dbReference type="EMBL" id="KAL2090709.1"/>
    </source>
</evidence>
<proteinExistence type="inferred from homology"/>
<evidence type="ECO:0000256" key="3">
    <source>
        <dbReference type="ARBA" id="ARBA00005498"/>
    </source>
</evidence>
<accession>A0ABD1JV30</accession>
<gene>
    <name evidence="15" type="ORF">ACEWY4_012972</name>
</gene>
<feature type="region of interest" description="Disordered" evidence="13">
    <location>
        <begin position="344"/>
        <end position="371"/>
    </location>
</feature>
<evidence type="ECO:0000256" key="5">
    <source>
        <dbReference type="ARBA" id="ARBA00022618"/>
    </source>
</evidence>
<keyword evidence="6" id="KW-0498">Mitosis</keyword>
<dbReference type="PANTHER" id="PTHR21650">
    <property type="entry name" value="MEMBRALIN/KINETOCHORE PROTEIN NUF2"/>
    <property type="match status" value="1"/>
</dbReference>
<evidence type="ECO:0000256" key="13">
    <source>
        <dbReference type="SAM" id="MobiDB-lite"/>
    </source>
</evidence>
<evidence type="ECO:0000256" key="6">
    <source>
        <dbReference type="ARBA" id="ARBA00022776"/>
    </source>
</evidence>
<keyword evidence="16" id="KW-1185">Reference proteome</keyword>
<evidence type="ECO:0000256" key="12">
    <source>
        <dbReference type="SAM" id="Coils"/>
    </source>
</evidence>
<dbReference type="PANTHER" id="PTHR21650:SF2">
    <property type="entry name" value="KINETOCHORE PROTEIN NUF2"/>
    <property type="match status" value="1"/>
</dbReference>
<evidence type="ECO:0000313" key="16">
    <source>
        <dbReference type="Proteomes" id="UP001591681"/>
    </source>
</evidence>
<name>A0ABD1JV30_9TELE</name>
<reference evidence="15 16" key="1">
    <citation type="submission" date="2024-09" db="EMBL/GenBank/DDBJ databases">
        <title>A chromosome-level genome assembly of Gray's grenadier anchovy, Coilia grayii.</title>
        <authorList>
            <person name="Fu Z."/>
        </authorList>
    </citation>
    <scope>NUCLEOTIDE SEQUENCE [LARGE SCALE GENOMIC DNA]</scope>
    <source>
        <strain evidence="15">G4</strain>
        <tissue evidence="15">Muscle</tissue>
    </source>
</reference>
<evidence type="ECO:0000256" key="10">
    <source>
        <dbReference type="ARBA" id="ARBA00023306"/>
    </source>
</evidence>
<dbReference type="GO" id="GO:0051301">
    <property type="term" value="P:cell division"/>
    <property type="evidence" value="ECO:0007669"/>
    <property type="project" value="UniProtKB-KW"/>
</dbReference>
<feature type="domain" description="Kinetochore protein Nuf2 N-terminal" evidence="14">
    <location>
        <begin position="7"/>
        <end position="147"/>
    </location>
</feature>
<evidence type="ECO:0000256" key="2">
    <source>
        <dbReference type="ARBA" id="ARBA00004629"/>
    </source>
</evidence>
<dbReference type="AlphaFoldDB" id="A0ABD1JV30"/>
<evidence type="ECO:0000256" key="11">
    <source>
        <dbReference type="ARBA" id="ARBA00023328"/>
    </source>
</evidence>
<dbReference type="Pfam" id="PF03800">
    <property type="entry name" value="Nuf2"/>
    <property type="match status" value="1"/>
</dbReference>
<protein>
    <recommendedName>
        <fullName evidence="14">Kinetochore protein Nuf2 N-terminal domain-containing protein</fullName>
    </recommendedName>
</protein>
<feature type="coiled-coil region" evidence="12">
    <location>
        <begin position="183"/>
        <end position="332"/>
    </location>
</feature>
<comment type="subcellular location">
    <subcellularLocation>
        <location evidence="2">Chromosome</location>
        <location evidence="2">Centromere</location>
        <location evidence="2">Kinetochore</location>
    </subcellularLocation>
    <subcellularLocation>
        <location evidence="1">Nucleus</location>
    </subcellularLocation>
</comment>
<keyword evidence="7" id="KW-0995">Kinetochore</keyword>
<sequence>MMNENALTFPVYKVDALVQFFRTEVLIGQESKQFTKNDITPLPKPDVMQRLYMRVLQLVFRIRPESLYLVPLSENIQHPQLFEGVAPIMNLFLRMRQFLPMCHVYDFSLGDLLAPKLKQTIVVLSGIMNFLHFRNQRLDETLAHQQSFRENLDRQEACKQGIKVAEKRIKELTTIPPEQQAEAKELDKALAELQEGTEQAYQKVNSLKAEVADGKNENIEQTQKLSQLKVDVNDLKEAISKLKSEIVESPEDLKNTMMKMKDNIRNIKDKKEAKDEQLVENQIVLQAVNDKKVEIQFLNKLLQDLQSSLTKAQQLHEEINTLVRSDEQLEKELKAVGAEEGQLKRALSMKQDKDSKQHIRRQKRKEAKDHQMRSIMGEYDRVHLKREEVVEKLSGLTNEMQQFKAKIQSMRDTCDQETRKAQAMYDHLRGSLDQFHKRLENAITESRTEMQKMKMNF</sequence>
<evidence type="ECO:0000256" key="9">
    <source>
        <dbReference type="ARBA" id="ARBA00023242"/>
    </source>
</evidence>
<keyword evidence="11" id="KW-0137">Centromere</keyword>
<evidence type="ECO:0000259" key="14">
    <source>
        <dbReference type="Pfam" id="PF03800"/>
    </source>
</evidence>
<keyword evidence="8 12" id="KW-0175">Coiled coil</keyword>
<keyword evidence="4" id="KW-0158">Chromosome</keyword>
<keyword evidence="9" id="KW-0539">Nucleus</keyword>
<comment type="similarity">
    <text evidence="3">Belongs to the NUF2 family.</text>
</comment>
<keyword evidence="10" id="KW-0131">Cell cycle</keyword>
<evidence type="ECO:0000256" key="1">
    <source>
        <dbReference type="ARBA" id="ARBA00004123"/>
    </source>
</evidence>
<dbReference type="GO" id="GO:0000776">
    <property type="term" value="C:kinetochore"/>
    <property type="evidence" value="ECO:0007669"/>
    <property type="project" value="UniProtKB-KW"/>
</dbReference>
<evidence type="ECO:0000256" key="8">
    <source>
        <dbReference type="ARBA" id="ARBA00023054"/>
    </source>
</evidence>
<keyword evidence="5" id="KW-0132">Cell division</keyword>
<dbReference type="Proteomes" id="UP001591681">
    <property type="component" value="Unassembled WGS sequence"/>
</dbReference>
<dbReference type="GO" id="GO:0005634">
    <property type="term" value="C:nucleus"/>
    <property type="evidence" value="ECO:0007669"/>
    <property type="project" value="UniProtKB-SubCell"/>
</dbReference>
<dbReference type="InterPro" id="IPR038275">
    <property type="entry name" value="Nuf2_N_sf"/>
</dbReference>
<comment type="caution">
    <text evidence="15">The sequence shown here is derived from an EMBL/GenBank/DDBJ whole genome shotgun (WGS) entry which is preliminary data.</text>
</comment>
<dbReference type="EMBL" id="JBHFQA010000011">
    <property type="protein sequence ID" value="KAL2090709.1"/>
    <property type="molecule type" value="Genomic_DNA"/>
</dbReference>
<dbReference type="Gene3D" id="1.10.418.60">
    <property type="entry name" value="Ncd80 complex, Nuf2 subunit"/>
    <property type="match status" value="1"/>
</dbReference>
<dbReference type="InterPro" id="IPR005549">
    <property type="entry name" value="Kinetochore_Nuf2_N"/>
</dbReference>
<organism evidence="15 16">
    <name type="scientific">Coilia grayii</name>
    <name type="common">Gray's grenadier anchovy</name>
    <dbReference type="NCBI Taxonomy" id="363190"/>
    <lineage>
        <taxon>Eukaryota</taxon>
        <taxon>Metazoa</taxon>
        <taxon>Chordata</taxon>
        <taxon>Craniata</taxon>
        <taxon>Vertebrata</taxon>
        <taxon>Euteleostomi</taxon>
        <taxon>Actinopterygii</taxon>
        <taxon>Neopterygii</taxon>
        <taxon>Teleostei</taxon>
        <taxon>Clupei</taxon>
        <taxon>Clupeiformes</taxon>
        <taxon>Clupeoidei</taxon>
        <taxon>Engraulidae</taxon>
        <taxon>Coilinae</taxon>
        <taxon>Coilia</taxon>
    </lineage>
</organism>
<evidence type="ECO:0000256" key="7">
    <source>
        <dbReference type="ARBA" id="ARBA00022838"/>
    </source>
</evidence>